<feature type="signal peptide" evidence="2">
    <location>
        <begin position="1"/>
        <end position="23"/>
    </location>
</feature>
<comment type="caution">
    <text evidence="3">The sequence shown here is derived from an EMBL/GenBank/DDBJ whole genome shotgun (WGS) entry which is preliminary data.</text>
</comment>
<sequence length="137" mass="15407">MALKTGFFSLALGALLLGSTAQAADAQAEHSASGVGAQTQSLRGSHGNGNRYRNPRPSPPANQQGRYELKVVQKWVPARYEQVWVPQECKYKPRRNTTKCEGGYYEQRQVPGHYEQVEEWVWVPASRYGRWNAVASR</sequence>
<proteinExistence type="predicted"/>
<protein>
    <recommendedName>
        <fullName evidence="5">Lipoprotein</fullName>
    </recommendedName>
</protein>
<evidence type="ECO:0008006" key="5">
    <source>
        <dbReference type="Google" id="ProtNLM"/>
    </source>
</evidence>
<reference evidence="3 4" key="1">
    <citation type="submission" date="2023-12" db="EMBL/GenBank/DDBJ databases">
        <title>the genome sequence of Hyalangium sp. s54d21.</title>
        <authorList>
            <person name="Zhang X."/>
        </authorList>
    </citation>
    <scope>NUCLEOTIDE SEQUENCE [LARGE SCALE GENOMIC DNA]</scope>
    <source>
        <strain evidence="4">s54d21</strain>
    </source>
</reference>
<keyword evidence="2" id="KW-0732">Signal</keyword>
<accession>A0ABU5GXH3</accession>
<dbReference type="Proteomes" id="UP001291309">
    <property type="component" value="Unassembled WGS sequence"/>
</dbReference>
<name>A0ABU5GXH3_9BACT</name>
<feature type="region of interest" description="Disordered" evidence="1">
    <location>
        <begin position="29"/>
        <end position="66"/>
    </location>
</feature>
<organism evidence="3 4">
    <name type="scientific">Hyalangium rubrum</name>
    <dbReference type="NCBI Taxonomy" id="3103134"/>
    <lineage>
        <taxon>Bacteria</taxon>
        <taxon>Pseudomonadati</taxon>
        <taxon>Myxococcota</taxon>
        <taxon>Myxococcia</taxon>
        <taxon>Myxococcales</taxon>
        <taxon>Cystobacterineae</taxon>
        <taxon>Archangiaceae</taxon>
        <taxon>Hyalangium</taxon>
    </lineage>
</organism>
<evidence type="ECO:0000313" key="4">
    <source>
        <dbReference type="Proteomes" id="UP001291309"/>
    </source>
</evidence>
<feature type="chain" id="PRO_5046001067" description="Lipoprotein" evidence="2">
    <location>
        <begin position="24"/>
        <end position="137"/>
    </location>
</feature>
<keyword evidence="4" id="KW-1185">Reference proteome</keyword>
<evidence type="ECO:0000256" key="1">
    <source>
        <dbReference type="SAM" id="MobiDB-lite"/>
    </source>
</evidence>
<gene>
    <name evidence="3" type="ORF">SYV04_05845</name>
</gene>
<dbReference type="RefSeq" id="WP_321544619.1">
    <property type="nucleotide sequence ID" value="NZ_JAXIVS010000002.1"/>
</dbReference>
<evidence type="ECO:0000256" key="2">
    <source>
        <dbReference type="SAM" id="SignalP"/>
    </source>
</evidence>
<evidence type="ECO:0000313" key="3">
    <source>
        <dbReference type="EMBL" id="MDY7225893.1"/>
    </source>
</evidence>
<dbReference type="EMBL" id="JAXIVS010000002">
    <property type="protein sequence ID" value="MDY7225893.1"/>
    <property type="molecule type" value="Genomic_DNA"/>
</dbReference>